<comment type="caution">
    <text evidence="1">The sequence shown here is derived from an EMBL/GenBank/DDBJ whole genome shotgun (WGS) entry which is preliminary data.</text>
</comment>
<dbReference type="EMBL" id="JANEYF010004124">
    <property type="protein sequence ID" value="KAJ8932156.1"/>
    <property type="molecule type" value="Genomic_DNA"/>
</dbReference>
<evidence type="ECO:0000313" key="1">
    <source>
        <dbReference type="EMBL" id="KAJ8932156.1"/>
    </source>
</evidence>
<evidence type="ECO:0000313" key="2">
    <source>
        <dbReference type="Proteomes" id="UP001162156"/>
    </source>
</evidence>
<accession>A0AAV8X2G5</accession>
<protein>
    <submittedName>
        <fullName evidence="1">Uncharacterized protein</fullName>
    </submittedName>
</protein>
<reference evidence="1" key="1">
    <citation type="journal article" date="2023" name="Insect Mol. Biol.">
        <title>Genome sequencing provides insights into the evolution of gene families encoding plant cell wall-degrading enzymes in longhorned beetles.</title>
        <authorList>
            <person name="Shin N.R."/>
            <person name="Okamura Y."/>
            <person name="Kirsch R."/>
            <person name="Pauchet Y."/>
        </authorList>
    </citation>
    <scope>NUCLEOTIDE SEQUENCE</scope>
    <source>
        <strain evidence="1">RBIC_L_NR</strain>
    </source>
</reference>
<name>A0AAV8X2G5_9CUCU</name>
<organism evidence="1 2">
    <name type="scientific">Rhamnusium bicolor</name>
    <dbReference type="NCBI Taxonomy" id="1586634"/>
    <lineage>
        <taxon>Eukaryota</taxon>
        <taxon>Metazoa</taxon>
        <taxon>Ecdysozoa</taxon>
        <taxon>Arthropoda</taxon>
        <taxon>Hexapoda</taxon>
        <taxon>Insecta</taxon>
        <taxon>Pterygota</taxon>
        <taxon>Neoptera</taxon>
        <taxon>Endopterygota</taxon>
        <taxon>Coleoptera</taxon>
        <taxon>Polyphaga</taxon>
        <taxon>Cucujiformia</taxon>
        <taxon>Chrysomeloidea</taxon>
        <taxon>Cerambycidae</taxon>
        <taxon>Lepturinae</taxon>
        <taxon>Rhagiini</taxon>
        <taxon>Rhamnusium</taxon>
    </lineage>
</organism>
<dbReference type="Proteomes" id="UP001162156">
    <property type="component" value="Unassembled WGS sequence"/>
</dbReference>
<dbReference type="AlphaFoldDB" id="A0AAV8X2G5"/>
<sequence length="93" mass="10641">MRTTLKCDSMTQLVSGVTTPLLGSHEALESEIKWLRERLHTVETENAAMSVKLNQQQWELQNRLAEIEMHICGSRSTSSLGEEENERNRESII</sequence>
<keyword evidence="2" id="KW-1185">Reference proteome</keyword>
<gene>
    <name evidence="1" type="ORF">NQ314_014887</name>
</gene>
<proteinExistence type="predicted"/>